<evidence type="ECO:0000313" key="2">
    <source>
        <dbReference type="Proteomes" id="UP000238176"/>
    </source>
</evidence>
<dbReference type="RefSeq" id="WP_106363278.1">
    <property type="nucleotide sequence ID" value="NZ_PVTJ01000002.1"/>
</dbReference>
<reference evidence="1 2" key="1">
    <citation type="submission" date="2018-03" db="EMBL/GenBank/DDBJ databases">
        <title>Genomic Encyclopedia of Type Strains, Phase III (KMG-III): the genomes of soil and plant-associated and newly described type strains.</title>
        <authorList>
            <person name="Whitman W."/>
        </authorList>
    </citation>
    <scope>NUCLEOTIDE SEQUENCE [LARGE SCALE GENOMIC DNA]</scope>
    <source>
        <strain evidence="1 2">CGMCC 4.7067</strain>
    </source>
</reference>
<accession>A0A2T0UT79</accession>
<dbReference type="EMBL" id="PVTJ01000002">
    <property type="protein sequence ID" value="PRY61132.1"/>
    <property type="molecule type" value="Genomic_DNA"/>
</dbReference>
<proteinExistence type="predicted"/>
<sequence>MALTFESVQDAIAKPDPRPEAINAVLDEMQHGLTVKFAQHYHDEWVADYRAQGGVQQAPHNQHSDLLDMDTTLNAQEQQMLYDAYVGPAAEALAGIKERVAAHFTRSQSALKDLSDRYWRSAEALQDSYSSTHQDTVKISLQAWEGEAGDLVRQNFADPLGIAYENHRDMLKELSNAAALDLALLKKGQLYAKEIVDQAAASLPGGTQSQPGDATAVLVLTIFTGIAGLVSAGAGTPLAAFLWAGVSAAGSTAGALVSMGTHSEHQFSDVDGVQLVQEIHATFDDLSSMLEDERGEAVGGMRDAFEEQYKSKLNGDPTVSSTVIPNINGYQA</sequence>
<dbReference type="OrthoDB" id="1115230at2"/>
<organism evidence="1 2">
    <name type="scientific">Glycomyces artemisiae</name>
    <dbReference type="NCBI Taxonomy" id="1076443"/>
    <lineage>
        <taxon>Bacteria</taxon>
        <taxon>Bacillati</taxon>
        <taxon>Actinomycetota</taxon>
        <taxon>Actinomycetes</taxon>
        <taxon>Glycomycetales</taxon>
        <taxon>Glycomycetaceae</taxon>
        <taxon>Glycomyces</taxon>
    </lineage>
</organism>
<dbReference type="AlphaFoldDB" id="A0A2T0UT79"/>
<dbReference type="Proteomes" id="UP000238176">
    <property type="component" value="Unassembled WGS sequence"/>
</dbReference>
<protein>
    <submittedName>
        <fullName evidence="1">Uncharacterized protein</fullName>
    </submittedName>
</protein>
<comment type="caution">
    <text evidence="1">The sequence shown here is derived from an EMBL/GenBank/DDBJ whole genome shotgun (WGS) entry which is preliminary data.</text>
</comment>
<name>A0A2T0UT79_9ACTN</name>
<gene>
    <name evidence="1" type="ORF">B0I28_102752</name>
</gene>
<evidence type="ECO:0000313" key="1">
    <source>
        <dbReference type="EMBL" id="PRY61132.1"/>
    </source>
</evidence>
<keyword evidence="2" id="KW-1185">Reference proteome</keyword>